<name>A0ABR3V6R3_HUMIN</name>
<evidence type="ECO:0000256" key="5">
    <source>
        <dbReference type="ARBA" id="ARBA00023002"/>
    </source>
</evidence>
<evidence type="ECO:0000256" key="4">
    <source>
        <dbReference type="ARBA" id="ARBA00022827"/>
    </source>
</evidence>
<reference evidence="7 8" key="1">
    <citation type="journal article" date="2024" name="Commun. Biol.">
        <title>Comparative genomic analysis of thermophilic fungi reveals convergent evolutionary adaptations and gene losses.</title>
        <authorList>
            <person name="Steindorff A.S."/>
            <person name="Aguilar-Pontes M.V."/>
            <person name="Robinson A.J."/>
            <person name="Andreopoulos B."/>
            <person name="LaButti K."/>
            <person name="Kuo A."/>
            <person name="Mondo S."/>
            <person name="Riley R."/>
            <person name="Otillar R."/>
            <person name="Haridas S."/>
            <person name="Lipzen A."/>
            <person name="Grimwood J."/>
            <person name="Schmutz J."/>
            <person name="Clum A."/>
            <person name="Reid I.D."/>
            <person name="Moisan M.C."/>
            <person name="Butler G."/>
            <person name="Nguyen T.T.M."/>
            <person name="Dewar K."/>
            <person name="Conant G."/>
            <person name="Drula E."/>
            <person name="Henrissat B."/>
            <person name="Hansel C."/>
            <person name="Singer S."/>
            <person name="Hutchinson M.I."/>
            <person name="de Vries R.P."/>
            <person name="Natvig D.O."/>
            <person name="Powell A.J."/>
            <person name="Tsang A."/>
            <person name="Grigoriev I.V."/>
        </authorList>
    </citation>
    <scope>NUCLEOTIDE SEQUENCE [LARGE SCALE GENOMIC DNA]</scope>
    <source>
        <strain evidence="7 8">CBS 620.91</strain>
    </source>
</reference>
<evidence type="ECO:0000313" key="8">
    <source>
        <dbReference type="Proteomes" id="UP001583172"/>
    </source>
</evidence>
<keyword evidence="3" id="KW-0285">Flavoprotein</keyword>
<proteinExistence type="inferred from homology"/>
<dbReference type="EMBL" id="JAZGSY010000293">
    <property type="protein sequence ID" value="KAL1837450.1"/>
    <property type="molecule type" value="Genomic_DNA"/>
</dbReference>
<comment type="similarity">
    <text evidence="2">Belongs to the GMC oxidoreductase family.</text>
</comment>
<protein>
    <recommendedName>
        <fullName evidence="6">Glucose-methanol-choline oxidoreductase C-terminal domain-containing protein</fullName>
    </recommendedName>
</protein>
<accession>A0ABR3V6R3</accession>
<dbReference type="SUPFAM" id="SSF51905">
    <property type="entry name" value="FAD/NAD(P)-binding domain"/>
    <property type="match status" value="1"/>
</dbReference>
<dbReference type="InterPro" id="IPR051473">
    <property type="entry name" value="P2Ox-like"/>
</dbReference>
<keyword evidence="8" id="KW-1185">Reference proteome</keyword>
<evidence type="ECO:0000256" key="3">
    <source>
        <dbReference type="ARBA" id="ARBA00022630"/>
    </source>
</evidence>
<dbReference type="Pfam" id="PF05199">
    <property type="entry name" value="GMC_oxred_C"/>
    <property type="match status" value="1"/>
</dbReference>
<dbReference type="PANTHER" id="PTHR42784:SF1">
    <property type="entry name" value="PYRANOSE 2-OXIDASE"/>
    <property type="match status" value="1"/>
</dbReference>
<feature type="domain" description="Glucose-methanol-choline oxidoreductase C-terminal" evidence="6">
    <location>
        <begin position="492"/>
        <end position="556"/>
    </location>
</feature>
<dbReference type="InterPro" id="IPR036188">
    <property type="entry name" value="FAD/NAD-bd_sf"/>
</dbReference>
<dbReference type="InterPro" id="IPR007867">
    <property type="entry name" value="GMC_OxRtase_C"/>
</dbReference>
<evidence type="ECO:0000313" key="7">
    <source>
        <dbReference type="EMBL" id="KAL1837450.1"/>
    </source>
</evidence>
<dbReference type="Proteomes" id="UP001583172">
    <property type="component" value="Unassembled WGS sequence"/>
</dbReference>
<comment type="caution">
    <text evidence="7">The sequence shown here is derived from an EMBL/GenBank/DDBJ whole genome shotgun (WGS) entry which is preliminary data.</text>
</comment>
<dbReference type="PANTHER" id="PTHR42784">
    <property type="entry name" value="PYRANOSE 2-OXIDASE"/>
    <property type="match status" value="1"/>
</dbReference>
<keyword evidence="4" id="KW-0274">FAD</keyword>
<evidence type="ECO:0000256" key="1">
    <source>
        <dbReference type="ARBA" id="ARBA00001974"/>
    </source>
</evidence>
<keyword evidence="5" id="KW-0560">Oxidoreductase</keyword>
<evidence type="ECO:0000259" key="6">
    <source>
        <dbReference type="Pfam" id="PF05199"/>
    </source>
</evidence>
<dbReference type="Gene3D" id="3.50.50.60">
    <property type="entry name" value="FAD/NAD(P)-binding domain"/>
    <property type="match status" value="2"/>
</dbReference>
<gene>
    <name evidence="7" type="ORF">VTJ49DRAFT_3770</name>
</gene>
<organism evidence="7 8">
    <name type="scientific">Humicola insolens</name>
    <name type="common">Soft-rot fungus</name>
    <dbReference type="NCBI Taxonomy" id="85995"/>
    <lineage>
        <taxon>Eukaryota</taxon>
        <taxon>Fungi</taxon>
        <taxon>Dikarya</taxon>
        <taxon>Ascomycota</taxon>
        <taxon>Pezizomycotina</taxon>
        <taxon>Sordariomycetes</taxon>
        <taxon>Sordariomycetidae</taxon>
        <taxon>Sordariales</taxon>
        <taxon>Chaetomiaceae</taxon>
        <taxon>Mycothermus</taxon>
    </lineage>
</organism>
<comment type="cofactor">
    <cofactor evidence="1">
        <name>FAD</name>
        <dbReference type="ChEBI" id="CHEBI:57692"/>
    </cofactor>
</comment>
<sequence>MVFSASTYANFVSEKPASQTRLFKTYEGSRDDFDVIIVGSGVGGGILADDLAERIGKHKRILVLEAGSYLYPTHIYNVCRFPNSSVARHFACKTFRQSGNEGTEDYIHEQPQLNFGGRSIWWSGLIPHIQPWELDFFPERVRRDLENKLLNRAGAIMNESSSMGTVAQQIVNKFRQSSLVDDFIIEETPRALHQPYLDQSGIPKQDFYTEPTGVFNTAELLINQVGLTPGVSWDDGPGLHLLLNNFVEGVEQINDGPLRYRVTSTDTINHIPRSFRAKTVILAGGSIESPKLLHRSPVFNTLSPGVQSLVGVGLTDHPTTHELNSFITHMGNDLAIPPTAHAKIILYSRGHRVPDTNEIRYPFNVEININHEYWHLRDNDPTERASSSGGGGGNSRIDFKFSFANPIYGGNRIDLSSSNYVPNMHFRNLSWASHLADSRFPALAGWNKSIDQIWAVLNSVSHKIFSQFTFHGQPARPEGEKWFGKHGKGFGMGTVHHAAGSLRMPFRWTGRHEFAEESVVDEDLQVRGLEGLYVCDMSVMPLSSAANPVRTLVGLGLRLGERLGGLV</sequence>
<evidence type="ECO:0000256" key="2">
    <source>
        <dbReference type="ARBA" id="ARBA00010790"/>
    </source>
</evidence>